<dbReference type="InterPro" id="IPR036890">
    <property type="entry name" value="HATPase_C_sf"/>
</dbReference>
<protein>
    <recommendedName>
        <fullName evidence="2">histidine kinase</fullName>
        <ecNumber evidence="2">2.7.13.3</ecNumber>
    </recommendedName>
</protein>
<keyword evidence="5" id="KW-0418">Kinase</keyword>
<dbReference type="STRING" id="662367.SAMN05216167_102275"/>
<evidence type="ECO:0000313" key="6">
    <source>
        <dbReference type="Proteomes" id="UP000198598"/>
    </source>
</evidence>
<dbReference type="EMBL" id="FOLQ01000002">
    <property type="protein sequence ID" value="SFC73856.1"/>
    <property type="molecule type" value="Genomic_DNA"/>
</dbReference>
<dbReference type="CDD" id="cd00082">
    <property type="entry name" value="HisKA"/>
    <property type="match status" value="1"/>
</dbReference>
<accession>A0A1I1LLN4</accession>
<proteinExistence type="predicted"/>
<dbReference type="RefSeq" id="WP_093824141.1">
    <property type="nucleotide sequence ID" value="NZ_FOLQ01000002.1"/>
</dbReference>
<dbReference type="GO" id="GO:0000155">
    <property type="term" value="F:phosphorelay sensor kinase activity"/>
    <property type="evidence" value="ECO:0007669"/>
    <property type="project" value="InterPro"/>
</dbReference>
<dbReference type="Pfam" id="PF02518">
    <property type="entry name" value="HATPase_c"/>
    <property type="match status" value="1"/>
</dbReference>
<dbReference type="InterPro" id="IPR004358">
    <property type="entry name" value="Sig_transdc_His_kin-like_C"/>
</dbReference>
<evidence type="ECO:0000313" key="5">
    <source>
        <dbReference type="EMBL" id="SFC73856.1"/>
    </source>
</evidence>
<gene>
    <name evidence="5" type="ORF">SAMN05216167_102275</name>
</gene>
<dbReference type="InterPro" id="IPR003594">
    <property type="entry name" value="HATPase_dom"/>
</dbReference>
<evidence type="ECO:0000256" key="3">
    <source>
        <dbReference type="ARBA" id="ARBA00022553"/>
    </source>
</evidence>
<keyword evidence="3" id="KW-0597">Phosphoprotein</keyword>
<dbReference type="SUPFAM" id="SSF47384">
    <property type="entry name" value="Homodimeric domain of signal transducing histidine kinase"/>
    <property type="match status" value="1"/>
</dbReference>
<dbReference type="PANTHER" id="PTHR43065:SF42">
    <property type="entry name" value="TWO-COMPONENT SENSOR PPRA"/>
    <property type="match status" value="1"/>
</dbReference>
<keyword evidence="6" id="KW-1185">Reference proteome</keyword>
<dbReference type="InterPro" id="IPR036097">
    <property type="entry name" value="HisK_dim/P_sf"/>
</dbReference>
<dbReference type="Gene3D" id="1.10.287.130">
    <property type="match status" value="1"/>
</dbReference>
<dbReference type="PRINTS" id="PR00344">
    <property type="entry name" value="BCTRLSENSOR"/>
</dbReference>
<feature type="domain" description="Histidine kinase" evidence="4">
    <location>
        <begin position="108"/>
        <end position="348"/>
    </location>
</feature>
<dbReference type="OrthoDB" id="9806995at2"/>
<dbReference type="SMART" id="SM00388">
    <property type="entry name" value="HisKA"/>
    <property type="match status" value="1"/>
</dbReference>
<reference evidence="5 6" key="1">
    <citation type="submission" date="2016-10" db="EMBL/GenBank/DDBJ databases">
        <authorList>
            <person name="de Groot N.N."/>
        </authorList>
    </citation>
    <scope>NUCLEOTIDE SEQUENCE [LARGE SCALE GENOMIC DNA]</scope>
    <source>
        <strain evidence="5 6">DSM 26130</strain>
    </source>
</reference>
<dbReference type="AlphaFoldDB" id="A0A1I1LLN4"/>
<dbReference type="PROSITE" id="PS50109">
    <property type="entry name" value="HIS_KIN"/>
    <property type="match status" value="1"/>
</dbReference>
<name>A0A1I1LLN4_9BACT</name>
<organism evidence="5 6">
    <name type="scientific">Spirosoma endophyticum</name>
    <dbReference type="NCBI Taxonomy" id="662367"/>
    <lineage>
        <taxon>Bacteria</taxon>
        <taxon>Pseudomonadati</taxon>
        <taxon>Bacteroidota</taxon>
        <taxon>Cytophagia</taxon>
        <taxon>Cytophagales</taxon>
        <taxon>Cytophagaceae</taxon>
        <taxon>Spirosoma</taxon>
    </lineage>
</organism>
<keyword evidence="5" id="KW-0808">Transferase</keyword>
<dbReference type="InterPro" id="IPR003661">
    <property type="entry name" value="HisK_dim/P_dom"/>
</dbReference>
<dbReference type="Proteomes" id="UP000198598">
    <property type="component" value="Unassembled WGS sequence"/>
</dbReference>
<dbReference type="PANTHER" id="PTHR43065">
    <property type="entry name" value="SENSOR HISTIDINE KINASE"/>
    <property type="match status" value="1"/>
</dbReference>
<evidence type="ECO:0000256" key="1">
    <source>
        <dbReference type="ARBA" id="ARBA00000085"/>
    </source>
</evidence>
<dbReference type="InterPro" id="IPR005467">
    <property type="entry name" value="His_kinase_dom"/>
</dbReference>
<comment type="catalytic activity">
    <reaction evidence="1">
        <text>ATP + protein L-histidine = ADP + protein N-phospho-L-histidine.</text>
        <dbReference type="EC" id="2.7.13.3"/>
    </reaction>
</comment>
<evidence type="ECO:0000256" key="2">
    <source>
        <dbReference type="ARBA" id="ARBA00012438"/>
    </source>
</evidence>
<sequence length="348" mass="38591">MNTHLQTILDLIDSKPSMDEADYALISNAVREVDKTLSLAEFKLSRFNKESRTVSVILEETIDELQQKSTVLAQANTALTEAIQNLQSTQSQLVLTEKMAALGELTAGIAHEIQNPLNFVNNFSEVCIELVDELREALSQPETANDRANTDALLKDLSQSMKKINYHGKRADSIVRGMLEHARTSTGERQPTDLNALSDEYLRLAYHGLRAKNKEFNAQLITDFDPAIGLVDVVPQDMGRVLLNLFNNAFYAVREKQKTANQAYPPTVTVTTRRLKTTTEIRVRDNGTGIPDEVKEKIFQPFFTTKPAGQGTGLGLSLSHDIISAQGGTLMVKTQKGEGTEFIINLQI</sequence>
<dbReference type="SUPFAM" id="SSF55874">
    <property type="entry name" value="ATPase domain of HSP90 chaperone/DNA topoisomerase II/histidine kinase"/>
    <property type="match status" value="1"/>
</dbReference>
<dbReference type="Gene3D" id="3.30.565.10">
    <property type="entry name" value="Histidine kinase-like ATPase, C-terminal domain"/>
    <property type="match status" value="1"/>
</dbReference>
<dbReference type="EC" id="2.7.13.3" evidence="2"/>
<evidence type="ECO:0000259" key="4">
    <source>
        <dbReference type="PROSITE" id="PS50109"/>
    </source>
</evidence>
<dbReference type="SMART" id="SM00387">
    <property type="entry name" value="HATPase_c"/>
    <property type="match status" value="1"/>
</dbReference>